<keyword evidence="1" id="KW-1133">Transmembrane helix</keyword>
<dbReference type="RefSeq" id="WP_345237005.1">
    <property type="nucleotide sequence ID" value="NZ_BAABGZ010000066.1"/>
</dbReference>
<sequence>MLPSLFSALLLQVPDLVPAWAVDILKVVVMPFVLLWIGRRLGRGDKHKEKLAAAEAERDAAVKALKVQAEENKAQHTNFQLELEKQADALKKLALDVNQNAKSELENKTKIDATKDALTRIEGQLTQMLTTLLQRP</sequence>
<gene>
    <name evidence="2" type="ORF">GCM10023185_30970</name>
</gene>
<dbReference type="Proteomes" id="UP001501153">
    <property type="component" value="Unassembled WGS sequence"/>
</dbReference>
<keyword evidence="1" id="KW-0472">Membrane</keyword>
<evidence type="ECO:0000313" key="2">
    <source>
        <dbReference type="EMBL" id="GAA4362750.1"/>
    </source>
</evidence>
<accession>A0ABP8ILX9</accession>
<reference evidence="3" key="1">
    <citation type="journal article" date="2019" name="Int. J. Syst. Evol. Microbiol.">
        <title>The Global Catalogue of Microorganisms (GCM) 10K type strain sequencing project: providing services to taxonomists for standard genome sequencing and annotation.</title>
        <authorList>
            <consortium name="The Broad Institute Genomics Platform"/>
            <consortium name="The Broad Institute Genome Sequencing Center for Infectious Disease"/>
            <person name="Wu L."/>
            <person name="Ma J."/>
        </authorList>
    </citation>
    <scope>NUCLEOTIDE SEQUENCE [LARGE SCALE GENOMIC DNA]</scope>
    <source>
        <strain evidence="3">JCM 17923</strain>
    </source>
</reference>
<keyword evidence="1" id="KW-0812">Transmembrane</keyword>
<evidence type="ECO:0000256" key="1">
    <source>
        <dbReference type="SAM" id="Phobius"/>
    </source>
</evidence>
<keyword evidence="3" id="KW-1185">Reference proteome</keyword>
<protein>
    <submittedName>
        <fullName evidence="2">Uncharacterized protein</fullName>
    </submittedName>
</protein>
<comment type="caution">
    <text evidence="2">The sequence shown here is derived from an EMBL/GenBank/DDBJ whole genome shotgun (WGS) entry which is preliminary data.</text>
</comment>
<proteinExistence type="predicted"/>
<name>A0ABP8ILX9_9BACT</name>
<dbReference type="EMBL" id="BAABGZ010000066">
    <property type="protein sequence ID" value="GAA4362750.1"/>
    <property type="molecule type" value="Genomic_DNA"/>
</dbReference>
<evidence type="ECO:0000313" key="3">
    <source>
        <dbReference type="Proteomes" id="UP001501153"/>
    </source>
</evidence>
<feature type="transmembrane region" description="Helical" evidence="1">
    <location>
        <begin position="20"/>
        <end position="38"/>
    </location>
</feature>
<organism evidence="2 3">
    <name type="scientific">Hymenobacter saemangeumensis</name>
    <dbReference type="NCBI Taxonomy" id="1084522"/>
    <lineage>
        <taxon>Bacteria</taxon>
        <taxon>Pseudomonadati</taxon>
        <taxon>Bacteroidota</taxon>
        <taxon>Cytophagia</taxon>
        <taxon>Cytophagales</taxon>
        <taxon>Hymenobacteraceae</taxon>
        <taxon>Hymenobacter</taxon>
    </lineage>
</organism>